<accession>A0A5N6HS90</accession>
<evidence type="ECO:0000256" key="3">
    <source>
        <dbReference type="ARBA" id="ARBA00023125"/>
    </source>
</evidence>
<dbReference type="RefSeq" id="XP_031937368.1">
    <property type="nucleotide sequence ID" value="XM_032083083.1"/>
</dbReference>
<evidence type="ECO:0000313" key="7">
    <source>
        <dbReference type="EMBL" id="KAE8400049.1"/>
    </source>
</evidence>
<feature type="region of interest" description="Disordered" evidence="6">
    <location>
        <begin position="175"/>
        <end position="210"/>
    </location>
</feature>
<sequence>MTVISFVRSKKRGKTSRKRSLWLPIIAPKGTTASSSVNPAVPVKTSIPRSHGRFPPRSRTGCWYVLKCDEKHPRCNQCTRLGHDCDYQPRLSFRDDTRRVIERMSDVETVGNLVWDPHMCRNVRPPSADYGLPDLLPSFATLTSDEERERKAQLSIPGTYTVIIMPESFSYLPGHVNERSGEQCRSATSSSLVDSGQSSQRNDNPEVNDPNVVILKTLPDARRYFCPDRRGSTPTLESGPRGFSYSPTASVYSADSSTPDKFYTQGQTKLMDYEAILLSHFRNVVWPKLVPQGTWLDGSDGHGLGVEVLEQEAAICPPLFQAVMAVSKLCLDRQGNSIDMSDLNPHQRDFPLPQNTLHHSDNILSDGLFLTQFLLLVHEAMAAKSDGPSLWSYHISQMLEITFMRQSAFGVERFPFVIWWVCNIDFIALLSGAGAGDYVKTVLESDLLPWPESLLSSIGSSGSDDIDSHEPENLTLLLQLYKDMFGLAVQLGLVIADMKKLGVSYSYPPINLQQRGIDLHEDLRRLWDASDIRCWAENQTRLPKQQQRILEQINLLFHTSILFYYTSIFPEQCIDMGERPKQNVHHHTTMILQHAEAMIVDIQGSPLHFIIFPLFLAGVAAETIDLKVKAWELLSNLERNEIGYNASTTCYMLQLVYEYQMQQRSYNGDRPFPWTGWIELLAERGFGFVSYG</sequence>
<dbReference type="SUPFAM" id="SSF57701">
    <property type="entry name" value="Zn2/Cys6 DNA-binding domain"/>
    <property type="match status" value="1"/>
</dbReference>
<dbReference type="PANTHER" id="PTHR37534">
    <property type="entry name" value="TRANSCRIPTIONAL ACTIVATOR PROTEIN UGA3"/>
    <property type="match status" value="1"/>
</dbReference>
<accession>A0A5N7D1E0</accession>
<evidence type="ECO:0000256" key="6">
    <source>
        <dbReference type="SAM" id="MobiDB-lite"/>
    </source>
</evidence>
<comment type="subcellular location">
    <subcellularLocation>
        <location evidence="1">Nucleus</location>
    </subcellularLocation>
</comment>
<dbReference type="GO" id="GO:0000981">
    <property type="term" value="F:DNA-binding transcription factor activity, RNA polymerase II-specific"/>
    <property type="evidence" value="ECO:0007669"/>
    <property type="project" value="InterPro"/>
</dbReference>
<dbReference type="CDD" id="cd00067">
    <property type="entry name" value="GAL4"/>
    <property type="match status" value="1"/>
</dbReference>
<proteinExistence type="predicted"/>
<dbReference type="InterPro" id="IPR021858">
    <property type="entry name" value="Fun_TF"/>
</dbReference>
<keyword evidence="4" id="KW-0804">Transcription</keyword>
<dbReference type="EMBL" id="ML736822">
    <property type="protein sequence ID" value="KAE8400049.1"/>
    <property type="molecule type" value="Genomic_DNA"/>
</dbReference>
<keyword evidence="2" id="KW-0805">Transcription regulation</keyword>
<dbReference type="InterPro" id="IPR001138">
    <property type="entry name" value="Zn2Cys6_DnaBD"/>
</dbReference>
<dbReference type="GO" id="GO:0008270">
    <property type="term" value="F:zinc ion binding"/>
    <property type="evidence" value="ECO:0007669"/>
    <property type="project" value="InterPro"/>
</dbReference>
<dbReference type="GeneID" id="43667774"/>
<protein>
    <submittedName>
        <fullName evidence="7">Uncharacterized protein</fullName>
    </submittedName>
</protein>
<dbReference type="GO" id="GO:0005634">
    <property type="term" value="C:nucleus"/>
    <property type="evidence" value="ECO:0007669"/>
    <property type="project" value="UniProtKB-SubCell"/>
</dbReference>
<evidence type="ECO:0000313" key="8">
    <source>
        <dbReference type="Proteomes" id="UP000325579"/>
    </source>
</evidence>
<feature type="compositionally biased region" description="Low complexity" evidence="6">
    <location>
        <begin position="189"/>
        <end position="199"/>
    </location>
</feature>
<dbReference type="Proteomes" id="UP000325579">
    <property type="component" value="Unassembled WGS sequence"/>
</dbReference>
<evidence type="ECO:0000256" key="5">
    <source>
        <dbReference type="ARBA" id="ARBA00023242"/>
    </source>
</evidence>
<evidence type="ECO:0000256" key="2">
    <source>
        <dbReference type="ARBA" id="ARBA00023015"/>
    </source>
</evidence>
<dbReference type="Gene3D" id="4.10.240.10">
    <property type="entry name" value="Zn(2)-C6 fungal-type DNA-binding domain"/>
    <property type="match status" value="1"/>
</dbReference>
<dbReference type="GO" id="GO:0000976">
    <property type="term" value="F:transcription cis-regulatory region binding"/>
    <property type="evidence" value="ECO:0007669"/>
    <property type="project" value="TreeGrafter"/>
</dbReference>
<gene>
    <name evidence="7" type="ORF">BDV37DRAFT_258776</name>
</gene>
<keyword evidence="8" id="KW-1185">Reference proteome</keyword>
<evidence type="ECO:0000256" key="1">
    <source>
        <dbReference type="ARBA" id="ARBA00004123"/>
    </source>
</evidence>
<evidence type="ECO:0000256" key="4">
    <source>
        <dbReference type="ARBA" id="ARBA00023163"/>
    </source>
</evidence>
<keyword evidence="3" id="KW-0238">DNA-binding</keyword>
<organism evidence="7 8">
    <name type="scientific">Aspergillus pseudonomiae</name>
    <dbReference type="NCBI Taxonomy" id="1506151"/>
    <lineage>
        <taxon>Eukaryota</taxon>
        <taxon>Fungi</taxon>
        <taxon>Dikarya</taxon>
        <taxon>Ascomycota</taxon>
        <taxon>Pezizomycotina</taxon>
        <taxon>Eurotiomycetes</taxon>
        <taxon>Eurotiomycetidae</taxon>
        <taxon>Eurotiales</taxon>
        <taxon>Aspergillaceae</taxon>
        <taxon>Aspergillus</taxon>
        <taxon>Aspergillus subgen. Circumdati</taxon>
    </lineage>
</organism>
<keyword evidence="5" id="KW-0539">Nucleus</keyword>
<name>A0A5N6HS90_9EURO</name>
<dbReference type="PANTHER" id="PTHR37534:SF49">
    <property type="entry name" value="LYSINE BIOSYNTHESIS REGULATORY PROTEIN LYS14"/>
    <property type="match status" value="1"/>
</dbReference>
<dbReference type="Pfam" id="PF11951">
    <property type="entry name" value="Fungal_trans_2"/>
    <property type="match status" value="1"/>
</dbReference>
<dbReference type="InterPro" id="IPR036864">
    <property type="entry name" value="Zn2-C6_fun-type_DNA-bd_sf"/>
</dbReference>
<dbReference type="OrthoDB" id="3598904at2759"/>
<reference evidence="7 8" key="1">
    <citation type="submission" date="2019-04" db="EMBL/GenBank/DDBJ databases">
        <authorList>
            <consortium name="DOE Joint Genome Institute"/>
            <person name="Mondo S."/>
            <person name="Kjaerbolling I."/>
            <person name="Vesth T."/>
            <person name="Frisvad J.C."/>
            <person name="Nybo J.L."/>
            <person name="Theobald S."/>
            <person name="Kildgaard S."/>
            <person name="Isbrandt T."/>
            <person name="Kuo A."/>
            <person name="Sato A."/>
            <person name="Lyhne E.K."/>
            <person name="Kogle M.E."/>
            <person name="Wiebenga A."/>
            <person name="Kun R.S."/>
            <person name="Lubbers R.J."/>
            <person name="Makela M.R."/>
            <person name="Barry K."/>
            <person name="Chovatia M."/>
            <person name="Clum A."/>
            <person name="Daum C."/>
            <person name="Haridas S."/>
            <person name="He G."/>
            <person name="LaButti K."/>
            <person name="Lipzen A."/>
            <person name="Riley R."/>
            <person name="Salamov A."/>
            <person name="Simmons B.A."/>
            <person name="Magnuson J.K."/>
            <person name="Henrissat B."/>
            <person name="Mortensen U.H."/>
            <person name="Larsen T.O."/>
            <person name="Devries R.P."/>
            <person name="Grigoriev I.V."/>
            <person name="Machida M."/>
            <person name="Baker S.E."/>
            <person name="Andersen M.R."/>
            <person name="Cantor M.N."/>
            <person name="Hua S.X."/>
        </authorList>
    </citation>
    <scope>NUCLEOTIDE SEQUENCE [LARGE SCALE GENOMIC DNA]</scope>
    <source>
        <strain evidence="7 8">CBS 119388</strain>
    </source>
</reference>
<dbReference type="AlphaFoldDB" id="A0A5N6HS90"/>
<dbReference type="GO" id="GO:0045944">
    <property type="term" value="P:positive regulation of transcription by RNA polymerase II"/>
    <property type="evidence" value="ECO:0007669"/>
    <property type="project" value="TreeGrafter"/>
</dbReference>